<dbReference type="Proteomes" id="UP000201252">
    <property type="component" value="Segment"/>
</dbReference>
<sequence length="59" mass="7121">MAHTDLASYYQITFALMQHHKYSLTELENMIPWEKDIYLTLLEQYIEEEKLKQQQNSGN</sequence>
<organism evidence="1 2">
    <name type="scientific">Synechococcus phage S-SKS1</name>
    <dbReference type="NCBI Taxonomy" id="754042"/>
    <lineage>
        <taxon>Viruses</taxon>
        <taxon>Duplodnaviria</taxon>
        <taxon>Heunggongvirae</taxon>
        <taxon>Uroviricota</taxon>
        <taxon>Caudoviricetes</taxon>
        <taxon>Llyrvirus</taxon>
        <taxon>Llyrvirus SSKS1</taxon>
    </lineage>
</organism>
<evidence type="ECO:0000313" key="1">
    <source>
        <dbReference type="EMBL" id="AGH31764.1"/>
    </source>
</evidence>
<dbReference type="OrthoDB" id="28005at10239"/>
<dbReference type="KEGG" id="vg:15011173"/>
<dbReference type="EMBL" id="HQ633071">
    <property type="protein sequence ID" value="AGH31764.1"/>
    <property type="molecule type" value="Genomic_DNA"/>
</dbReference>
<name>M4QTP3_9CAUD</name>
<accession>M4QTP3</accession>
<dbReference type="RefSeq" id="YP_007674616.1">
    <property type="nucleotide sequence ID" value="NC_020851.1"/>
</dbReference>
<dbReference type="GeneID" id="15011173"/>
<keyword evidence="2" id="KW-1185">Reference proteome</keyword>
<protein>
    <recommendedName>
        <fullName evidence="3">Baseplate hub assembly catalyst</fullName>
    </recommendedName>
</protein>
<evidence type="ECO:0000313" key="2">
    <source>
        <dbReference type="Proteomes" id="UP000201252"/>
    </source>
</evidence>
<proteinExistence type="predicted"/>
<evidence type="ECO:0008006" key="3">
    <source>
        <dbReference type="Google" id="ProtNLM"/>
    </source>
</evidence>
<gene>
    <name evidence="1" type="ORF">SWZG_00259</name>
</gene>
<reference evidence="1 2" key="1">
    <citation type="submission" date="2010-10" db="EMBL/GenBank/DDBJ databases">
        <title>The Genome Sequence of Synechococcus phage S-SKS1.</title>
        <authorList>
            <consortium name="The Broad Institute Genome Sequencing Platform"/>
            <person name="Henn M.R."/>
            <person name="Clokie M."/>
            <person name="Levin J."/>
            <person name="Malboeuf C."/>
            <person name="Casali M."/>
            <person name="Russ C."/>
            <person name="Lennon N."/>
            <person name="Chapman S.B."/>
            <person name="Erlich R."/>
            <person name="Young S.K."/>
            <person name="Yandava C."/>
            <person name="Zeng Q."/>
            <person name="Alvarado L."/>
            <person name="Anderson S."/>
            <person name="Berlin A."/>
            <person name="Chen Z."/>
            <person name="Freedman E."/>
            <person name="Gellesch M."/>
            <person name="Goldberg J."/>
            <person name="Green L."/>
            <person name="Griggs A."/>
            <person name="Gujja S."/>
            <person name="Heilman E.R."/>
            <person name="Heiman D."/>
            <person name="Hollinger A."/>
            <person name="Howarth C."/>
            <person name="Larson L."/>
            <person name="Mehta T."/>
            <person name="Pearson M."/>
            <person name="Roberts A."/>
            <person name="Ryan E."/>
            <person name="Saif S."/>
            <person name="Shea T."/>
            <person name="Shenoy N."/>
            <person name="Sisk P."/>
            <person name="Stolte C."/>
            <person name="Sykes S."/>
            <person name="White J."/>
            <person name="Haas B."/>
            <person name="Nusbaum C."/>
            <person name="Birren B."/>
        </authorList>
    </citation>
    <scope>NUCLEOTIDE SEQUENCE [LARGE SCALE GENOMIC DNA]</scope>
</reference>